<feature type="domain" description="ABC transporter" evidence="6">
    <location>
        <begin position="71"/>
        <end position="293"/>
    </location>
</feature>
<gene>
    <name evidence="7" type="ORF">GCM10010102_23970</name>
</gene>
<dbReference type="InterPro" id="IPR050683">
    <property type="entry name" value="Bact_Polysacc_Export_ATP-bd"/>
</dbReference>
<accession>A0A8H9L4D4</accession>
<reference evidence="7" key="1">
    <citation type="journal article" date="2014" name="Int. J. Syst. Evol. Microbiol.">
        <title>Complete genome sequence of Corynebacterium casei LMG S-19264T (=DSM 44701T), isolated from a smear-ripened cheese.</title>
        <authorList>
            <consortium name="US DOE Joint Genome Institute (JGI-PGF)"/>
            <person name="Walter F."/>
            <person name="Albersmeier A."/>
            <person name="Kalinowski J."/>
            <person name="Ruckert C."/>
        </authorList>
    </citation>
    <scope>NUCLEOTIDE SEQUENCE</scope>
    <source>
        <strain evidence="7">JCM 3051</strain>
    </source>
</reference>
<sequence>MTEADEHMDFDLEIEPEDEGEEALETELGDPCLVVDDLHVVYRVIGGRAKKEAEKQGAEIREVKVKVPFYKRLLQAGRKHVGAVSEVHAVRGVSFTVRHGESVGIVGINGSGKSTMLRAIAGLMPPRSGSVHVSGEPSLLGVNAALMPQLSGERNIMIGGLALGLTPKQVEEKFDEVVEFAGIGDFVYLPMKTYSSGMGARLRFAISSAASPDILMIDEALATGDAAFKERSKARIEEVRAKAGTVFLVSHSISTIEAMCTRVLWMHQGKLVMDGPVHEVADAYKKFIRAQKPGMGPARRRALQRKRAAEEAVRKKAEEAEQRLAEAERKAQEAERKAEEAERRAQEAAAQGTAS</sequence>
<feature type="compositionally biased region" description="Basic and acidic residues" evidence="5">
    <location>
        <begin position="307"/>
        <end position="346"/>
    </location>
</feature>
<comment type="caution">
    <text evidence="7">The sequence shown here is derived from an EMBL/GenBank/DDBJ whole genome shotgun (WGS) entry which is preliminary data.</text>
</comment>
<evidence type="ECO:0000313" key="8">
    <source>
        <dbReference type="Proteomes" id="UP000655589"/>
    </source>
</evidence>
<evidence type="ECO:0000256" key="5">
    <source>
        <dbReference type="SAM" id="MobiDB-lite"/>
    </source>
</evidence>
<dbReference type="SMART" id="SM00382">
    <property type="entry name" value="AAA"/>
    <property type="match status" value="1"/>
</dbReference>
<dbReference type="PANTHER" id="PTHR46743">
    <property type="entry name" value="TEICHOIC ACIDS EXPORT ATP-BINDING PROTEIN TAGH"/>
    <property type="match status" value="1"/>
</dbReference>
<keyword evidence="2" id="KW-0813">Transport</keyword>
<dbReference type="SUPFAM" id="SSF52540">
    <property type="entry name" value="P-loop containing nucleoside triphosphate hydrolases"/>
    <property type="match status" value="1"/>
</dbReference>
<dbReference type="PROSITE" id="PS50893">
    <property type="entry name" value="ABC_TRANSPORTER_2"/>
    <property type="match status" value="1"/>
</dbReference>
<dbReference type="AlphaFoldDB" id="A0A8H9L4D4"/>
<dbReference type="InterPro" id="IPR003593">
    <property type="entry name" value="AAA+_ATPase"/>
</dbReference>
<evidence type="ECO:0000259" key="6">
    <source>
        <dbReference type="PROSITE" id="PS50893"/>
    </source>
</evidence>
<evidence type="ECO:0000256" key="2">
    <source>
        <dbReference type="ARBA" id="ARBA00022448"/>
    </source>
</evidence>
<proteinExistence type="inferred from homology"/>
<dbReference type="GO" id="GO:0016020">
    <property type="term" value="C:membrane"/>
    <property type="evidence" value="ECO:0007669"/>
    <property type="project" value="InterPro"/>
</dbReference>
<comment type="similarity">
    <text evidence="1">Belongs to the ABC transporter superfamily.</text>
</comment>
<dbReference type="Proteomes" id="UP000655589">
    <property type="component" value="Unassembled WGS sequence"/>
</dbReference>
<dbReference type="InterPro" id="IPR003439">
    <property type="entry name" value="ABC_transporter-like_ATP-bd"/>
</dbReference>
<dbReference type="CDD" id="cd03220">
    <property type="entry name" value="ABC_KpsT_Wzt"/>
    <property type="match status" value="1"/>
</dbReference>
<evidence type="ECO:0000313" key="7">
    <source>
        <dbReference type="EMBL" id="GGM27510.1"/>
    </source>
</evidence>
<dbReference type="Pfam" id="PF00005">
    <property type="entry name" value="ABC_tran"/>
    <property type="match status" value="1"/>
</dbReference>
<dbReference type="EMBL" id="BMPT01000008">
    <property type="protein sequence ID" value="GGM27510.1"/>
    <property type="molecule type" value="Genomic_DNA"/>
</dbReference>
<reference evidence="7" key="2">
    <citation type="submission" date="2020-09" db="EMBL/GenBank/DDBJ databases">
        <authorList>
            <person name="Sun Q."/>
            <person name="Ohkuma M."/>
        </authorList>
    </citation>
    <scope>NUCLEOTIDE SEQUENCE</scope>
    <source>
        <strain evidence="7">JCM 3051</strain>
    </source>
</reference>
<dbReference type="InterPro" id="IPR015860">
    <property type="entry name" value="ABC_transpr_TagH-like"/>
</dbReference>
<dbReference type="Gene3D" id="3.40.50.300">
    <property type="entry name" value="P-loop containing nucleotide triphosphate hydrolases"/>
    <property type="match status" value="1"/>
</dbReference>
<dbReference type="RefSeq" id="WP_171106739.1">
    <property type="nucleotide sequence ID" value="NZ_BMPT01000008.1"/>
</dbReference>
<evidence type="ECO:0000256" key="1">
    <source>
        <dbReference type="ARBA" id="ARBA00005417"/>
    </source>
</evidence>
<organism evidence="7 8">
    <name type="scientific">Promicromonospora citrea</name>
    <dbReference type="NCBI Taxonomy" id="43677"/>
    <lineage>
        <taxon>Bacteria</taxon>
        <taxon>Bacillati</taxon>
        <taxon>Actinomycetota</taxon>
        <taxon>Actinomycetes</taxon>
        <taxon>Micrococcales</taxon>
        <taxon>Promicromonosporaceae</taxon>
        <taxon>Promicromonospora</taxon>
    </lineage>
</organism>
<evidence type="ECO:0000256" key="4">
    <source>
        <dbReference type="ARBA" id="ARBA00022840"/>
    </source>
</evidence>
<name>A0A8H9L4D4_9MICO</name>
<dbReference type="GO" id="GO:0140359">
    <property type="term" value="F:ABC-type transporter activity"/>
    <property type="evidence" value="ECO:0007669"/>
    <property type="project" value="InterPro"/>
</dbReference>
<dbReference type="PANTHER" id="PTHR46743:SF2">
    <property type="entry name" value="TEICHOIC ACIDS EXPORT ATP-BINDING PROTEIN TAGH"/>
    <property type="match status" value="1"/>
</dbReference>
<evidence type="ECO:0000256" key="3">
    <source>
        <dbReference type="ARBA" id="ARBA00022741"/>
    </source>
</evidence>
<dbReference type="GO" id="GO:0016887">
    <property type="term" value="F:ATP hydrolysis activity"/>
    <property type="evidence" value="ECO:0007669"/>
    <property type="project" value="InterPro"/>
</dbReference>
<keyword evidence="3" id="KW-0547">Nucleotide-binding</keyword>
<keyword evidence="8" id="KW-1185">Reference proteome</keyword>
<dbReference type="GO" id="GO:0005524">
    <property type="term" value="F:ATP binding"/>
    <property type="evidence" value="ECO:0007669"/>
    <property type="project" value="UniProtKB-KW"/>
</dbReference>
<keyword evidence="4 7" id="KW-0067">ATP-binding</keyword>
<dbReference type="InterPro" id="IPR027417">
    <property type="entry name" value="P-loop_NTPase"/>
</dbReference>
<protein>
    <submittedName>
        <fullName evidence="7">Teichoic acid ABC transporter ATP-binding protein</fullName>
    </submittedName>
</protein>
<feature type="region of interest" description="Disordered" evidence="5">
    <location>
        <begin position="295"/>
        <end position="355"/>
    </location>
</feature>